<dbReference type="Proteomes" id="UP000286806">
    <property type="component" value="Unassembled WGS sequence"/>
</dbReference>
<name>A0A401JFB8_9PROT</name>
<accession>A0A401JFB8</accession>
<evidence type="ECO:0000313" key="2">
    <source>
        <dbReference type="Proteomes" id="UP000286806"/>
    </source>
</evidence>
<dbReference type="EMBL" id="BGOW01000017">
    <property type="protein sequence ID" value="GBL46298.1"/>
    <property type="molecule type" value="Genomic_DNA"/>
</dbReference>
<sequence length="58" mass="6718">MFFLKFSPGLWHKPSAPVSHRDHRVHRENQIELPTHSTHWFGPAFSVYSVPSVANCFV</sequence>
<evidence type="ECO:0000313" key="1">
    <source>
        <dbReference type="EMBL" id="GBL46298.1"/>
    </source>
</evidence>
<proteinExistence type="predicted"/>
<protein>
    <submittedName>
        <fullName evidence="1">Uncharacterized protein</fullName>
    </submittedName>
</protein>
<dbReference type="AlphaFoldDB" id="A0A401JFB8"/>
<gene>
    <name evidence="1" type="ORF">SFMTTN_2111</name>
</gene>
<organism evidence="1 2">
    <name type="scientific">Sulfuriferula multivorans</name>
    <dbReference type="NCBI Taxonomy" id="1559896"/>
    <lineage>
        <taxon>Bacteria</taxon>
        <taxon>Pseudomonadati</taxon>
        <taxon>Pseudomonadota</taxon>
        <taxon>Betaproteobacteria</taxon>
        <taxon>Nitrosomonadales</taxon>
        <taxon>Sulfuricellaceae</taxon>
        <taxon>Sulfuriferula</taxon>
    </lineage>
</organism>
<keyword evidence="2" id="KW-1185">Reference proteome</keyword>
<reference evidence="1 2" key="1">
    <citation type="journal article" date="2019" name="Front. Microbiol.">
        <title>Genomes of Neutrophilic Sulfur-Oxidizing Chemolithoautotrophs Representing 9 Proteobacterial Species From 8 Genera.</title>
        <authorList>
            <person name="Watanabe T."/>
            <person name="Kojima H."/>
            <person name="Umezawa K."/>
            <person name="Hori C."/>
            <person name="Takasuka T.E."/>
            <person name="Kato Y."/>
            <person name="Fukui M."/>
        </authorList>
    </citation>
    <scope>NUCLEOTIDE SEQUENCE [LARGE SCALE GENOMIC DNA]</scope>
    <source>
        <strain evidence="1 2">TTN</strain>
    </source>
</reference>
<comment type="caution">
    <text evidence="1">The sequence shown here is derived from an EMBL/GenBank/DDBJ whole genome shotgun (WGS) entry which is preliminary data.</text>
</comment>